<evidence type="ECO:0000256" key="1">
    <source>
        <dbReference type="ARBA" id="ARBA00004196"/>
    </source>
</evidence>
<dbReference type="Proteomes" id="UP000653730">
    <property type="component" value="Unassembled WGS sequence"/>
</dbReference>
<dbReference type="Pfam" id="PF07940">
    <property type="entry name" value="Hepar_II_III_C"/>
    <property type="match status" value="1"/>
</dbReference>
<organism evidence="3 4">
    <name type="scientific">Sinomicrobium weinanense</name>
    <dbReference type="NCBI Taxonomy" id="2842200"/>
    <lineage>
        <taxon>Bacteria</taxon>
        <taxon>Pseudomonadati</taxon>
        <taxon>Bacteroidota</taxon>
        <taxon>Flavobacteriia</taxon>
        <taxon>Flavobacteriales</taxon>
        <taxon>Flavobacteriaceae</taxon>
        <taxon>Sinomicrobium</taxon>
    </lineage>
</organism>
<dbReference type="Gene3D" id="2.70.98.70">
    <property type="match status" value="1"/>
</dbReference>
<dbReference type="AlphaFoldDB" id="A0A926Q5J0"/>
<dbReference type="RefSeq" id="WP_187967149.1">
    <property type="nucleotide sequence ID" value="NZ_JACVDC010000085.1"/>
</dbReference>
<evidence type="ECO:0000313" key="3">
    <source>
        <dbReference type="EMBL" id="MBC9798025.1"/>
    </source>
</evidence>
<keyword evidence="4" id="KW-1185">Reference proteome</keyword>
<accession>A0A926Q5J0</accession>
<dbReference type="EMBL" id="JACVDC010000085">
    <property type="protein sequence ID" value="MBC9798025.1"/>
    <property type="molecule type" value="Genomic_DNA"/>
</dbReference>
<evidence type="ECO:0000259" key="2">
    <source>
        <dbReference type="Pfam" id="PF07940"/>
    </source>
</evidence>
<gene>
    <name evidence="3" type="ORF">IBL28_18790</name>
</gene>
<dbReference type="PANTHER" id="PTHR38045">
    <property type="entry name" value="CHROMOSOME 1, WHOLE GENOME SHOTGUN SEQUENCE"/>
    <property type="match status" value="1"/>
</dbReference>
<dbReference type="InterPro" id="IPR008929">
    <property type="entry name" value="Chondroitin_lyas"/>
</dbReference>
<protein>
    <submittedName>
        <fullName evidence="3">Heparinase II/III family protein</fullName>
    </submittedName>
</protein>
<dbReference type="Gene3D" id="1.50.10.100">
    <property type="entry name" value="Chondroitin AC/alginate lyase"/>
    <property type="match status" value="1"/>
</dbReference>
<dbReference type="GO" id="GO:0030313">
    <property type="term" value="C:cell envelope"/>
    <property type="evidence" value="ECO:0007669"/>
    <property type="project" value="UniProtKB-SubCell"/>
</dbReference>
<dbReference type="GO" id="GO:0016829">
    <property type="term" value="F:lyase activity"/>
    <property type="evidence" value="ECO:0007669"/>
    <property type="project" value="InterPro"/>
</dbReference>
<comment type="subcellular location">
    <subcellularLocation>
        <location evidence="1">Cell envelope</location>
    </subcellularLocation>
</comment>
<sequence>MKIIVTSIPRKRKNTCRNILKGFFIGYVLVLCLGANAQSAEPALSYNYSRIADHPRILLSEADEKTLKASLKRNPEFKKVDAYIRRVSDDLLSEEPLVFKKKGKRLLAVSRKALTRLYYLSYSYRMTGRAKYLHRAEKELNAVCAFESWNPTHFLDVGEMCMAVSIAYDWLYDDLKESTRKNVREAILKKAFEPSYIEDHAWFLDVHSNWNSVCNAGLVYGALAIMEDEKEQSVAIIERALKSNRLPLEAYAPDGNYPEGPGYWNYGTTFQVMLIAALESALGSDNGLSKAPGFLDSAYYMLFAGGPSGDYFNYYDCGKSQTARSSMFWFAQKLDDPSLIFQEVNMIRDGLYTKTVSSDIERVLPNALVFGKGLTLSEIKPPSRKMFTGHGITPVSIIRTSWEGTKGKYLGVKGGSASDGHSHMDQGTFVYDADGLRWAMDFGLQSYITLESEGVDLWNLDQDAERWEVFRYNNLNHNTLTINNRRHNVEGRAEITETFEKGHERGARIDLTSVLNFNNELKMASRKATIVDDSYLKIEDRIEVNAEPVDLRWNMVTPASAEIMDKNTIRLSQKGKVILLKVSSDIPVKLAIRPSENPAEYLCEFGNYKYGAYNLQNKGTVMVGFDVKVPENTVARFTVSLTEAPSD</sequence>
<dbReference type="InterPro" id="IPR012480">
    <property type="entry name" value="Hepar_II_III_C"/>
</dbReference>
<dbReference type="PANTHER" id="PTHR38045:SF1">
    <property type="entry name" value="HEPARINASE II_III-LIKE PROTEIN"/>
    <property type="match status" value="1"/>
</dbReference>
<dbReference type="SUPFAM" id="SSF48230">
    <property type="entry name" value="Chondroitin AC/alginate lyase"/>
    <property type="match status" value="1"/>
</dbReference>
<proteinExistence type="predicted"/>
<name>A0A926Q5J0_9FLAO</name>
<feature type="domain" description="Heparinase II/III-like C-terminal" evidence="2">
    <location>
        <begin position="413"/>
        <end position="595"/>
    </location>
</feature>
<reference evidence="3 4" key="1">
    <citation type="submission" date="2020-09" db="EMBL/GenBank/DDBJ databases">
        <title>Sinomicrobium weinanense sp. nov., a halophilic bacteria isolated from saline-alkali soil.</title>
        <authorList>
            <person name="Wu P."/>
            <person name="Ren H."/>
            <person name="Mei Y."/>
            <person name="Liang Y."/>
            <person name="Chen Z."/>
        </authorList>
    </citation>
    <scope>NUCLEOTIDE SEQUENCE [LARGE SCALE GENOMIC DNA]</scope>
    <source>
        <strain evidence="3 4">FJxs</strain>
    </source>
</reference>
<comment type="caution">
    <text evidence="3">The sequence shown here is derived from an EMBL/GenBank/DDBJ whole genome shotgun (WGS) entry which is preliminary data.</text>
</comment>
<evidence type="ECO:0000313" key="4">
    <source>
        <dbReference type="Proteomes" id="UP000653730"/>
    </source>
</evidence>